<dbReference type="EMBL" id="GG666511">
    <property type="protein sequence ID" value="EEN60655.1"/>
    <property type="molecule type" value="Genomic_DNA"/>
</dbReference>
<organism>
    <name type="scientific">Branchiostoma floridae</name>
    <name type="common">Florida lancelet</name>
    <name type="synonym">Amphioxus</name>
    <dbReference type="NCBI Taxonomy" id="7739"/>
    <lineage>
        <taxon>Eukaryota</taxon>
        <taxon>Metazoa</taxon>
        <taxon>Chordata</taxon>
        <taxon>Cephalochordata</taxon>
        <taxon>Leptocardii</taxon>
        <taxon>Amphioxiformes</taxon>
        <taxon>Branchiostomatidae</taxon>
        <taxon>Branchiostoma</taxon>
    </lineage>
</organism>
<dbReference type="InterPro" id="IPR002018">
    <property type="entry name" value="CarbesteraseB"/>
</dbReference>
<evidence type="ECO:0000256" key="2">
    <source>
        <dbReference type="ARBA" id="ARBA00022801"/>
    </source>
</evidence>
<dbReference type="PROSITE" id="PS00122">
    <property type="entry name" value="CARBOXYLESTERASE_B_1"/>
    <property type="match status" value="1"/>
</dbReference>
<dbReference type="GO" id="GO:0016787">
    <property type="term" value="F:hydrolase activity"/>
    <property type="evidence" value="ECO:0007669"/>
    <property type="project" value="UniProtKB-KW"/>
</dbReference>
<dbReference type="InterPro" id="IPR029058">
    <property type="entry name" value="AB_hydrolase_fold"/>
</dbReference>
<sequence>MVSGKVRGTVQYTNDLPDKPVYTFKGIPYAAPPVGDLRFRAPQPAAPWEGVRDATELGPFCPQDMSLFALIPTKLSHTITDEDCLTVNIDTPTLEGNARLPVLLWIHGGGLILGMAEQFPYTSLAAHQDAVVVTFNYRVGPFGFLSTGDDSALGNVGFLDQVQAMVWVQENIRNFGGDPDRVTIFGQSAGAASVCYHVASPLSKGLFQRAISQSGVCQTCDTFPKPLERAVMLAEELGCDTKDTSNMVACLRQKSADDIIAAHQRLFVRLADEGFTVPFPPSVDGVFLPAHPDAILEKGQVNTDFYLLGVNNHEGGFLIPSSTVPNFGQGMDDETFSVMLKTLVRNPYPVSSQDDIVAVLCKAYGYRGGQNDPQYTFTQIFGDKMFFAPTAFVAERTAGSAHVYLYENQYIPSFLSADRPDWVGCDHDDELLIVAGAAMLDVPRQDGSIMAFSEKDKKTSLDYMAYWANFARTGNPSDRTGGPADSPTVPEWPQYTPDNPAYMKLDVTSSADVGLKTEKMKLWNDVIPKLVAASGKD</sequence>
<proteinExistence type="inferred from homology"/>
<dbReference type="Pfam" id="PF00135">
    <property type="entry name" value="COesterase"/>
    <property type="match status" value="1"/>
</dbReference>
<dbReference type="ESTHER" id="brafl-c3ygd4">
    <property type="family name" value="Carb_B_Chordata"/>
</dbReference>
<comment type="similarity">
    <text evidence="1 3">Belongs to the type-B carboxylesterase/lipase family.</text>
</comment>
<evidence type="ECO:0000256" key="3">
    <source>
        <dbReference type="RuleBase" id="RU361235"/>
    </source>
</evidence>
<feature type="region of interest" description="Disordered" evidence="4">
    <location>
        <begin position="475"/>
        <end position="496"/>
    </location>
</feature>
<evidence type="ECO:0000256" key="4">
    <source>
        <dbReference type="SAM" id="MobiDB-lite"/>
    </source>
</evidence>
<evidence type="ECO:0000259" key="5">
    <source>
        <dbReference type="Pfam" id="PF00135"/>
    </source>
</evidence>
<feature type="domain" description="Carboxylesterase type B" evidence="5">
    <location>
        <begin position="3"/>
        <end position="523"/>
    </location>
</feature>
<dbReference type="SUPFAM" id="SSF53474">
    <property type="entry name" value="alpha/beta-Hydrolases"/>
    <property type="match status" value="1"/>
</dbReference>
<dbReference type="Gene3D" id="3.40.50.1820">
    <property type="entry name" value="alpha/beta hydrolase"/>
    <property type="match status" value="1"/>
</dbReference>
<dbReference type="InterPro" id="IPR019826">
    <property type="entry name" value="Carboxylesterase_B_AS"/>
</dbReference>
<accession>C3YGD4</accession>
<name>C3YGD4_BRAFL</name>
<dbReference type="PANTHER" id="PTHR11559">
    <property type="entry name" value="CARBOXYLESTERASE"/>
    <property type="match status" value="1"/>
</dbReference>
<reference evidence="6" key="1">
    <citation type="journal article" date="2008" name="Nature">
        <title>The amphioxus genome and the evolution of the chordate karyotype.</title>
        <authorList>
            <consortium name="US DOE Joint Genome Institute (JGI-PGF)"/>
            <person name="Putnam N.H."/>
            <person name="Butts T."/>
            <person name="Ferrier D.E.K."/>
            <person name="Furlong R.F."/>
            <person name="Hellsten U."/>
            <person name="Kawashima T."/>
            <person name="Robinson-Rechavi M."/>
            <person name="Shoguchi E."/>
            <person name="Terry A."/>
            <person name="Yu J.-K."/>
            <person name="Benito-Gutierrez E.L."/>
            <person name="Dubchak I."/>
            <person name="Garcia-Fernandez J."/>
            <person name="Gibson-Brown J.J."/>
            <person name="Grigoriev I.V."/>
            <person name="Horton A.C."/>
            <person name="de Jong P.J."/>
            <person name="Jurka J."/>
            <person name="Kapitonov V.V."/>
            <person name="Kohara Y."/>
            <person name="Kuroki Y."/>
            <person name="Lindquist E."/>
            <person name="Lucas S."/>
            <person name="Osoegawa K."/>
            <person name="Pennacchio L.A."/>
            <person name="Salamov A.A."/>
            <person name="Satou Y."/>
            <person name="Sauka-Spengler T."/>
            <person name="Schmutz J."/>
            <person name="Shin-I T."/>
            <person name="Toyoda A."/>
            <person name="Bronner-Fraser M."/>
            <person name="Fujiyama A."/>
            <person name="Holland L.Z."/>
            <person name="Holland P.W.H."/>
            <person name="Satoh N."/>
            <person name="Rokhsar D.S."/>
        </authorList>
    </citation>
    <scope>NUCLEOTIDE SEQUENCE [LARGE SCALE GENOMIC DNA]</scope>
    <source>
        <strain evidence="6">S238N-H82</strain>
        <tissue evidence="6">Testes</tissue>
    </source>
</reference>
<dbReference type="AlphaFoldDB" id="C3YGD4"/>
<dbReference type="eggNOG" id="KOG1516">
    <property type="taxonomic scope" value="Eukaryota"/>
</dbReference>
<keyword evidence="2 3" id="KW-0378">Hydrolase</keyword>
<evidence type="ECO:0000313" key="6">
    <source>
        <dbReference type="EMBL" id="EEN60655.1"/>
    </source>
</evidence>
<dbReference type="EC" id="3.1.1.-" evidence="3"/>
<protein>
    <recommendedName>
        <fullName evidence="3">Carboxylic ester hydrolase</fullName>
        <ecNumber evidence="3">3.1.1.-</ecNumber>
    </recommendedName>
</protein>
<dbReference type="InterPro" id="IPR050309">
    <property type="entry name" value="Type-B_Carboxylest/Lipase"/>
</dbReference>
<gene>
    <name evidence="6" type="ORF">BRAFLDRAFT_92878</name>
</gene>
<dbReference type="InParanoid" id="C3YGD4"/>
<dbReference type="FunFam" id="3.40.50.1820:FF:000128">
    <property type="entry name" value="Carboxylic ester hydrolase"/>
    <property type="match status" value="1"/>
</dbReference>
<evidence type="ECO:0000256" key="1">
    <source>
        <dbReference type="ARBA" id="ARBA00005964"/>
    </source>
</evidence>